<comment type="caution">
    <text evidence="1">The sequence shown here is derived from an EMBL/GenBank/DDBJ whole genome shotgun (WGS) entry which is preliminary data.</text>
</comment>
<dbReference type="AlphaFoldDB" id="J9F521"/>
<feature type="non-terminal residue" evidence="1">
    <location>
        <position position="31"/>
    </location>
</feature>
<dbReference type="EMBL" id="AMCI01009377">
    <property type="protein sequence ID" value="EJW89583.1"/>
    <property type="molecule type" value="Genomic_DNA"/>
</dbReference>
<gene>
    <name evidence="1" type="ORF">EVA_22310</name>
</gene>
<sequence>MTGEIPDAVLRVFKRTYEYDTETLAAAVKLI</sequence>
<accession>J9F521</accession>
<reference evidence="1" key="1">
    <citation type="journal article" date="2012" name="PLoS ONE">
        <title>Gene sets for utilization of primary and secondary nutrition supplies in the distal gut of endangered iberian lynx.</title>
        <authorList>
            <person name="Alcaide M."/>
            <person name="Messina E."/>
            <person name="Richter M."/>
            <person name="Bargiela R."/>
            <person name="Peplies J."/>
            <person name="Huws S.A."/>
            <person name="Newbold C.J."/>
            <person name="Golyshin P.N."/>
            <person name="Simon M.A."/>
            <person name="Lopez G."/>
            <person name="Yakimov M.M."/>
            <person name="Ferrer M."/>
        </authorList>
    </citation>
    <scope>NUCLEOTIDE SEQUENCE</scope>
</reference>
<name>J9F521_9ZZZZ</name>
<proteinExistence type="predicted"/>
<organism evidence="1">
    <name type="scientific">gut metagenome</name>
    <dbReference type="NCBI Taxonomy" id="749906"/>
    <lineage>
        <taxon>unclassified sequences</taxon>
        <taxon>metagenomes</taxon>
        <taxon>organismal metagenomes</taxon>
    </lineage>
</organism>
<protein>
    <submittedName>
        <fullName evidence="1">Uncharacterized protein</fullName>
    </submittedName>
</protein>
<evidence type="ECO:0000313" key="1">
    <source>
        <dbReference type="EMBL" id="EJW89583.1"/>
    </source>
</evidence>